<evidence type="ECO:0000256" key="1">
    <source>
        <dbReference type="SAM" id="Coils"/>
    </source>
</evidence>
<dbReference type="AlphaFoldDB" id="A0AAU0MJ17"/>
<protein>
    <submittedName>
        <fullName evidence="5">DUF4349 domain-containing protein</fullName>
    </submittedName>
</protein>
<feature type="transmembrane region" description="Helical" evidence="3">
    <location>
        <begin position="320"/>
        <end position="348"/>
    </location>
</feature>
<dbReference type="RefSeq" id="WP_330171590.1">
    <property type="nucleotide sequence ID" value="NZ_CP137080.1"/>
</dbReference>
<dbReference type="Pfam" id="PF14257">
    <property type="entry name" value="DUF4349"/>
    <property type="match status" value="1"/>
</dbReference>
<accession>A0AAU0MJ17</accession>
<keyword evidence="3" id="KW-0472">Membrane</keyword>
<keyword evidence="3" id="KW-1133">Transmembrane helix</keyword>
<name>A0AAU0MJ17_9MICO</name>
<gene>
    <name evidence="5" type="ORF">RYJ27_04690</name>
</gene>
<sequence length="362" mass="37180">MSTPTPPLPPLTEATIDRIEARVMDAAQHDRASRRRRRRTAWAVAASAAAVLVVAAVISPAVVGGIGGAASDEAGVIATDGAFEPAPGGAPPGDAAPESVDGSIIAGRGSAGDASTSQSAPDRELIASGSMRVLVGDVDAAAEAIAEDAQARGGYVESLNVGRTDLVVDPATGTSMPAPVDGAWITVRVPADELPAAMAAAGARGEVTSSSVSRVDVTEQAQDLRARLAAAEASVARLTELMAQSESVADLIAAETALAERQAELESYRQQLEQLDEQVELSSLTVELAVERTEVRADPAGFGDGLVTGWNSMIAALNGFVVALGFLLPWLAVIALAAALVWGVRALVRRRRASQQRPRGES</sequence>
<feature type="transmembrane region" description="Helical" evidence="3">
    <location>
        <begin position="41"/>
        <end position="63"/>
    </location>
</feature>
<evidence type="ECO:0000256" key="2">
    <source>
        <dbReference type="SAM" id="MobiDB-lite"/>
    </source>
</evidence>
<keyword evidence="3" id="KW-0812">Transmembrane</keyword>
<dbReference type="KEGG" id="mliy:RYJ27_04690"/>
<feature type="region of interest" description="Disordered" evidence="2">
    <location>
        <begin position="80"/>
        <end position="122"/>
    </location>
</feature>
<evidence type="ECO:0000256" key="3">
    <source>
        <dbReference type="SAM" id="Phobius"/>
    </source>
</evidence>
<keyword evidence="6" id="KW-1185">Reference proteome</keyword>
<evidence type="ECO:0000313" key="6">
    <source>
        <dbReference type="Proteomes" id="UP001329313"/>
    </source>
</evidence>
<keyword evidence="1" id="KW-0175">Coiled coil</keyword>
<feature type="coiled-coil region" evidence="1">
    <location>
        <begin position="214"/>
        <end position="285"/>
    </location>
</feature>
<dbReference type="InterPro" id="IPR025645">
    <property type="entry name" value="DUF4349"/>
</dbReference>
<dbReference type="EMBL" id="CP137080">
    <property type="protein sequence ID" value="WOQ70509.1"/>
    <property type="molecule type" value="Genomic_DNA"/>
</dbReference>
<dbReference type="Proteomes" id="UP001329313">
    <property type="component" value="Chromosome"/>
</dbReference>
<evidence type="ECO:0000313" key="5">
    <source>
        <dbReference type="EMBL" id="WOQ70509.1"/>
    </source>
</evidence>
<feature type="compositionally biased region" description="Low complexity" evidence="2">
    <location>
        <begin position="80"/>
        <end position="98"/>
    </location>
</feature>
<feature type="domain" description="DUF4349" evidence="4">
    <location>
        <begin position="123"/>
        <end position="342"/>
    </location>
</feature>
<evidence type="ECO:0000259" key="4">
    <source>
        <dbReference type="Pfam" id="PF14257"/>
    </source>
</evidence>
<proteinExistence type="predicted"/>
<organism evidence="5 6">
    <name type="scientific">Microbacterium limosum</name>
    <dbReference type="NCBI Taxonomy" id="3079935"/>
    <lineage>
        <taxon>Bacteria</taxon>
        <taxon>Bacillati</taxon>
        <taxon>Actinomycetota</taxon>
        <taxon>Actinomycetes</taxon>
        <taxon>Micrococcales</taxon>
        <taxon>Microbacteriaceae</taxon>
        <taxon>Microbacterium</taxon>
    </lineage>
</organism>
<reference evidence="5 6" key="1">
    <citation type="submission" date="2023-10" db="EMBL/GenBank/DDBJ databases">
        <title>Y20.</title>
        <authorList>
            <person name="Zhang G."/>
            <person name="Ding Y."/>
        </authorList>
    </citation>
    <scope>NUCLEOTIDE SEQUENCE [LARGE SCALE GENOMIC DNA]</scope>
    <source>
        <strain evidence="5 6">Y20</strain>
    </source>
</reference>